<dbReference type="SUPFAM" id="SSF88697">
    <property type="entry name" value="PUA domain-like"/>
    <property type="match status" value="1"/>
</dbReference>
<dbReference type="Proteomes" id="UP000051131">
    <property type="component" value="Unassembled WGS sequence"/>
</dbReference>
<sequence length="130" mass="14794">MTPLFFATLSQIASICRRLIIVDIRLCDELFEKISNGTKTVEIFPNDEQMKHFGVGDTLAIHRESDDEDVILTSAWSIKKCRTVTELYQRYTPEAIGMTAGEFSQIYDADTVKKQGLLAVKMKVLKPNYE</sequence>
<reference evidence="1 2" key="1">
    <citation type="journal article" date="2015" name="Genome Announc.">
        <title>Expanding the biotechnology potential of lactobacilli through comparative genomics of 213 strains and associated genera.</title>
        <authorList>
            <person name="Sun Z."/>
            <person name="Harris H.M."/>
            <person name="McCann A."/>
            <person name="Guo C."/>
            <person name="Argimon S."/>
            <person name="Zhang W."/>
            <person name="Yang X."/>
            <person name="Jeffery I.B."/>
            <person name="Cooney J.C."/>
            <person name="Kagawa T.F."/>
            <person name="Liu W."/>
            <person name="Song Y."/>
            <person name="Salvetti E."/>
            <person name="Wrobel A."/>
            <person name="Rasinkangas P."/>
            <person name="Parkhill J."/>
            <person name="Rea M.C."/>
            <person name="O'Sullivan O."/>
            <person name="Ritari J."/>
            <person name="Douillard F.P."/>
            <person name="Paul Ross R."/>
            <person name="Yang R."/>
            <person name="Briner A.E."/>
            <person name="Felis G.E."/>
            <person name="de Vos W.M."/>
            <person name="Barrangou R."/>
            <person name="Klaenhammer T.R."/>
            <person name="Caufield P.W."/>
            <person name="Cui Y."/>
            <person name="Zhang H."/>
            <person name="O'Toole P.W."/>
        </authorList>
    </citation>
    <scope>NUCLEOTIDE SEQUENCE [LARGE SCALE GENOMIC DNA]</scope>
    <source>
        <strain evidence="1 2">DSM 21116</strain>
    </source>
</reference>
<name>A0A0R2CYE6_9LACO</name>
<dbReference type="PATRIC" id="fig|1423729.3.peg.563"/>
<evidence type="ECO:0008006" key="3">
    <source>
        <dbReference type="Google" id="ProtNLM"/>
    </source>
</evidence>
<keyword evidence="2" id="KW-1185">Reference proteome</keyword>
<evidence type="ECO:0000313" key="1">
    <source>
        <dbReference type="EMBL" id="KRM92806.1"/>
    </source>
</evidence>
<dbReference type="EMBL" id="AYZE01000003">
    <property type="protein sequence ID" value="KRM92806.1"/>
    <property type="molecule type" value="Genomic_DNA"/>
</dbReference>
<dbReference type="Gene3D" id="2.30.130.30">
    <property type="entry name" value="Hypothetical protein"/>
    <property type="match status" value="1"/>
</dbReference>
<comment type="caution">
    <text evidence="1">The sequence shown here is derived from an EMBL/GenBank/DDBJ whole genome shotgun (WGS) entry which is preliminary data.</text>
</comment>
<dbReference type="InterPro" id="IPR015947">
    <property type="entry name" value="PUA-like_sf"/>
</dbReference>
<protein>
    <recommendedName>
        <fullName evidence="3">ASCH domain-containing protein</fullName>
    </recommendedName>
</protein>
<dbReference type="STRING" id="1423729.FC80_GL000558"/>
<gene>
    <name evidence="1" type="ORF">FC80_GL000558</name>
</gene>
<accession>A0A0R2CYE6</accession>
<organism evidence="1 2">
    <name type="scientific">Liquorilactobacillus cacaonum DSM 21116</name>
    <dbReference type="NCBI Taxonomy" id="1423729"/>
    <lineage>
        <taxon>Bacteria</taxon>
        <taxon>Bacillati</taxon>
        <taxon>Bacillota</taxon>
        <taxon>Bacilli</taxon>
        <taxon>Lactobacillales</taxon>
        <taxon>Lactobacillaceae</taxon>
        <taxon>Liquorilactobacillus</taxon>
    </lineage>
</organism>
<dbReference type="AlphaFoldDB" id="A0A0R2CYE6"/>
<evidence type="ECO:0000313" key="2">
    <source>
        <dbReference type="Proteomes" id="UP000051131"/>
    </source>
</evidence>
<proteinExistence type="predicted"/>